<dbReference type="GO" id="GO:0003735">
    <property type="term" value="F:structural constituent of ribosome"/>
    <property type="evidence" value="ECO:0007669"/>
    <property type="project" value="InterPro"/>
</dbReference>
<dbReference type="Gene3D" id="2.20.150.30">
    <property type="match status" value="1"/>
</dbReference>
<name>E8UAN4_DEIML</name>
<dbReference type="OrthoDB" id="9805609at2"/>
<evidence type="ECO:0000256" key="5">
    <source>
        <dbReference type="HAMAP-Rule" id="MF_00373"/>
    </source>
</evidence>
<dbReference type="GO" id="GO:0006412">
    <property type="term" value="P:translation"/>
    <property type="evidence" value="ECO:0007669"/>
    <property type="project" value="UniProtKB-UniRule"/>
</dbReference>
<reference evidence="8" key="2">
    <citation type="submission" date="2011-01" db="EMBL/GenBank/DDBJ databases">
        <title>The complete genome of Deinococcus maricopensis DSM 21211.</title>
        <authorList>
            <consortium name="US DOE Joint Genome Institute (JGI-PGF)"/>
            <person name="Lucas S."/>
            <person name="Copeland A."/>
            <person name="Lapidus A."/>
            <person name="Goodwin L."/>
            <person name="Pitluck S."/>
            <person name="Kyrpides N."/>
            <person name="Mavromatis K."/>
            <person name="Pagani I."/>
            <person name="Ivanova N."/>
            <person name="Ovchinnikova G."/>
            <person name="Zeytun A."/>
            <person name="Detter J.C."/>
            <person name="Han C."/>
            <person name="Land M."/>
            <person name="Hauser L."/>
            <person name="Markowitz V."/>
            <person name="Cheng J.-F."/>
            <person name="Hugenholtz P."/>
            <person name="Woyke T."/>
            <person name="Wu D."/>
            <person name="Pukall R."/>
            <person name="Gehrich-Schroeter G."/>
            <person name="Brambilla E."/>
            <person name="Klenk H.-P."/>
            <person name="Eisen J.A."/>
        </authorList>
    </citation>
    <scope>NUCLEOTIDE SEQUENCE [LARGE SCALE GENOMIC DNA]</scope>
    <source>
        <strain evidence="8">DSM 21211 / LMG 22137 / NRRL B-23946 / LB-34</strain>
    </source>
</reference>
<dbReference type="InterPro" id="IPR037147">
    <property type="entry name" value="Ribosomal_bL28_sf"/>
</dbReference>
<dbReference type="SUPFAM" id="SSF143800">
    <property type="entry name" value="L28p-like"/>
    <property type="match status" value="1"/>
</dbReference>
<keyword evidence="2 5" id="KW-0689">Ribosomal protein</keyword>
<dbReference type="Gene3D" id="2.30.170.40">
    <property type="entry name" value="Ribosomal protein L28/L24"/>
    <property type="match status" value="1"/>
</dbReference>
<dbReference type="HAMAP" id="MF_00373">
    <property type="entry name" value="Ribosomal_bL28"/>
    <property type="match status" value="1"/>
</dbReference>
<dbReference type="PANTHER" id="PTHR39080">
    <property type="entry name" value="50S RIBOSOMAL PROTEIN L28"/>
    <property type="match status" value="1"/>
</dbReference>
<dbReference type="NCBIfam" id="TIGR00009">
    <property type="entry name" value="L28"/>
    <property type="match status" value="1"/>
</dbReference>
<comment type="similarity">
    <text evidence="1 5">Belongs to the bacterial ribosomal protein bL28 family.</text>
</comment>
<organism evidence="7 8">
    <name type="scientific">Deinococcus maricopensis (strain DSM 21211 / LMG 22137 / NRRL B-23946 / LB-34)</name>
    <dbReference type="NCBI Taxonomy" id="709986"/>
    <lineage>
        <taxon>Bacteria</taxon>
        <taxon>Thermotogati</taxon>
        <taxon>Deinococcota</taxon>
        <taxon>Deinococci</taxon>
        <taxon>Deinococcales</taxon>
        <taxon>Deinococcaceae</taxon>
        <taxon>Deinococcus</taxon>
    </lineage>
</organism>
<evidence type="ECO:0000313" key="7">
    <source>
        <dbReference type="EMBL" id="ADV68123.1"/>
    </source>
</evidence>
<protein>
    <recommendedName>
        <fullName evidence="4 5">Large ribosomal subunit protein bL28</fullName>
    </recommendedName>
</protein>
<dbReference type="InterPro" id="IPR050096">
    <property type="entry name" value="Bacterial_rp_bL28"/>
</dbReference>
<dbReference type="GO" id="GO:0005840">
    <property type="term" value="C:ribosome"/>
    <property type="evidence" value="ECO:0007669"/>
    <property type="project" value="UniProtKB-KW"/>
</dbReference>
<evidence type="ECO:0000256" key="6">
    <source>
        <dbReference type="SAM" id="MobiDB-lite"/>
    </source>
</evidence>
<dbReference type="InterPro" id="IPR001383">
    <property type="entry name" value="Ribosomal_bL28_bact-type"/>
</dbReference>
<dbReference type="STRING" id="709986.Deima_2488"/>
<gene>
    <name evidence="5" type="primary">rpmB</name>
    <name evidence="7" type="ordered locus">Deima_2488</name>
</gene>
<sequence precursor="true">MARTCFITGKKNKVVNRVTRRGKARAAGGVGRKTTGIHKRTQKANLQKKTVLVHGERRRVWLSAKALRRLPDGVELA</sequence>
<evidence type="ECO:0000256" key="4">
    <source>
        <dbReference type="ARBA" id="ARBA00035174"/>
    </source>
</evidence>
<evidence type="ECO:0000256" key="2">
    <source>
        <dbReference type="ARBA" id="ARBA00022980"/>
    </source>
</evidence>
<dbReference type="HOGENOM" id="CLU_064548_6_0_0"/>
<dbReference type="InterPro" id="IPR034704">
    <property type="entry name" value="Ribosomal_bL28/bL31-like_sf"/>
</dbReference>
<evidence type="ECO:0000313" key="8">
    <source>
        <dbReference type="Proteomes" id="UP000008635"/>
    </source>
</evidence>
<keyword evidence="8" id="KW-1185">Reference proteome</keyword>
<dbReference type="PANTHER" id="PTHR39080:SF1">
    <property type="entry name" value="LARGE RIBOSOMAL SUBUNIT PROTEIN BL28A"/>
    <property type="match status" value="1"/>
</dbReference>
<dbReference type="RefSeq" id="WP_013557628.1">
    <property type="nucleotide sequence ID" value="NC_014958.1"/>
</dbReference>
<dbReference type="InterPro" id="IPR026569">
    <property type="entry name" value="Ribosomal_bL28"/>
</dbReference>
<dbReference type="KEGG" id="dmr:Deima_2488"/>
<dbReference type="Pfam" id="PF00830">
    <property type="entry name" value="Ribosomal_L28"/>
    <property type="match status" value="1"/>
</dbReference>
<proteinExistence type="inferred from homology"/>
<dbReference type="Proteomes" id="UP000008635">
    <property type="component" value="Chromosome"/>
</dbReference>
<feature type="region of interest" description="Disordered" evidence="6">
    <location>
        <begin position="21"/>
        <end position="47"/>
    </location>
</feature>
<dbReference type="EMBL" id="CP002454">
    <property type="protein sequence ID" value="ADV68123.1"/>
    <property type="molecule type" value="Genomic_DNA"/>
</dbReference>
<dbReference type="GO" id="GO:1990904">
    <property type="term" value="C:ribonucleoprotein complex"/>
    <property type="evidence" value="ECO:0007669"/>
    <property type="project" value="UniProtKB-KW"/>
</dbReference>
<keyword evidence="3 5" id="KW-0687">Ribonucleoprotein</keyword>
<dbReference type="AlphaFoldDB" id="E8UAN4"/>
<evidence type="ECO:0000256" key="3">
    <source>
        <dbReference type="ARBA" id="ARBA00023274"/>
    </source>
</evidence>
<reference evidence="7 8" key="1">
    <citation type="journal article" date="2011" name="Stand. Genomic Sci.">
        <title>Complete genome sequence of Deinococcus maricopensis type strain (LB-34).</title>
        <authorList>
            <person name="Pukall R."/>
            <person name="Zeytun A."/>
            <person name="Lucas S."/>
            <person name="Lapidus A."/>
            <person name="Hammon N."/>
            <person name="Deshpande S."/>
            <person name="Nolan M."/>
            <person name="Cheng J.F."/>
            <person name="Pitluck S."/>
            <person name="Liolios K."/>
            <person name="Pagani I."/>
            <person name="Mikhailova N."/>
            <person name="Ivanova N."/>
            <person name="Mavromatis K."/>
            <person name="Pati A."/>
            <person name="Tapia R."/>
            <person name="Han C."/>
            <person name="Goodwin L."/>
            <person name="Chen A."/>
            <person name="Palaniappan K."/>
            <person name="Land M."/>
            <person name="Hauser L."/>
            <person name="Chang Y.J."/>
            <person name="Jeffries C.D."/>
            <person name="Brambilla E.M."/>
            <person name="Rohde M."/>
            <person name="Goker M."/>
            <person name="Detter J.C."/>
            <person name="Woyke T."/>
            <person name="Bristow J."/>
            <person name="Eisen J.A."/>
            <person name="Markowitz V."/>
            <person name="Hugenholtz P."/>
            <person name="Kyrpides N.C."/>
            <person name="Klenk H.P."/>
        </authorList>
    </citation>
    <scope>NUCLEOTIDE SEQUENCE [LARGE SCALE GENOMIC DNA]</scope>
    <source>
        <strain evidence="8">DSM 21211 / LMG 22137 / NRRL B-23946 / LB-34</strain>
    </source>
</reference>
<accession>E8UAN4</accession>
<evidence type="ECO:0000256" key="1">
    <source>
        <dbReference type="ARBA" id="ARBA00008760"/>
    </source>
</evidence>
<dbReference type="eggNOG" id="COG0227">
    <property type="taxonomic scope" value="Bacteria"/>
</dbReference>